<keyword evidence="4 5" id="KW-0472">Membrane</keyword>
<proteinExistence type="predicted"/>
<dbReference type="OrthoDB" id="1641132at2759"/>
<evidence type="ECO:0000256" key="3">
    <source>
        <dbReference type="ARBA" id="ARBA00022989"/>
    </source>
</evidence>
<feature type="transmembrane region" description="Helical" evidence="5">
    <location>
        <begin position="131"/>
        <end position="154"/>
    </location>
</feature>
<accession>A0A9W9N4E9</accession>
<dbReference type="AlphaFoldDB" id="A0A9W9N4E9"/>
<evidence type="ECO:0000313" key="7">
    <source>
        <dbReference type="EMBL" id="KAJ5212574.1"/>
    </source>
</evidence>
<dbReference type="RefSeq" id="XP_058310744.1">
    <property type="nucleotide sequence ID" value="XM_058451282.1"/>
</dbReference>
<dbReference type="Pfam" id="PF13664">
    <property type="entry name" value="DUF4149"/>
    <property type="match status" value="1"/>
</dbReference>
<feature type="domain" description="TMEM205-like" evidence="6">
    <location>
        <begin position="10"/>
        <end position="103"/>
    </location>
</feature>
<evidence type="ECO:0000259" key="6">
    <source>
        <dbReference type="Pfam" id="PF13664"/>
    </source>
</evidence>
<dbReference type="InterPro" id="IPR053009">
    <property type="entry name" value="Xanthocillin_Biosynth-Assoc"/>
</dbReference>
<feature type="transmembrane region" description="Helical" evidence="5">
    <location>
        <begin position="79"/>
        <end position="97"/>
    </location>
</feature>
<evidence type="ECO:0000256" key="4">
    <source>
        <dbReference type="ARBA" id="ARBA00023136"/>
    </source>
</evidence>
<dbReference type="GO" id="GO:0016020">
    <property type="term" value="C:membrane"/>
    <property type="evidence" value="ECO:0007669"/>
    <property type="project" value="UniProtKB-SubCell"/>
</dbReference>
<protein>
    <recommendedName>
        <fullName evidence="6">TMEM205-like domain-containing protein</fullName>
    </recommendedName>
</protein>
<organism evidence="7 8">
    <name type="scientific">Penicillium cinerascens</name>
    <dbReference type="NCBI Taxonomy" id="70096"/>
    <lineage>
        <taxon>Eukaryota</taxon>
        <taxon>Fungi</taxon>
        <taxon>Dikarya</taxon>
        <taxon>Ascomycota</taxon>
        <taxon>Pezizomycotina</taxon>
        <taxon>Eurotiomycetes</taxon>
        <taxon>Eurotiomycetidae</taxon>
        <taxon>Eurotiales</taxon>
        <taxon>Aspergillaceae</taxon>
        <taxon>Penicillium</taxon>
    </lineage>
</organism>
<evidence type="ECO:0000313" key="8">
    <source>
        <dbReference type="Proteomes" id="UP001150904"/>
    </source>
</evidence>
<dbReference type="PANTHER" id="PTHR23241:SF102">
    <property type="entry name" value="LD23009P"/>
    <property type="match status" value="1"/>
</dbReference>
<sequence length="161" mass="17478">MIVQFLHLSSYGILFGAQVFQTFINGIVAFKALGRPYFGVHQAAIFPVYFSLQSFLPVLVGLTSTTSLENGLNWKSGRVMGAVTVTGLINLVVFRPLTQGAVRAKNAQELRDKRRGGDGPSKELVARNSRFMVIHASSILINVIGLLATVHYGIGLGMRLS</sequence>
<dbReference type="InterPro" id="IPR025423">
    <property type="entry name" value="TMEM205-like"/>
</dbReference>
<reference evidence="7" key="2">
    <citation type="journal article" date="2023" name="IMA Fungus">
        <title>Comparative genomic study of the Penicillium genus elucidates a diverse pangenome and 15 lateral gene transfer events.</title>
        <authorList>
            <person name="Petersen C."/>
            <person name="Sorensen T."/>
            <person name="Nielsen M.R."/>
            <person name="Sondergaard T.E."/>
            <person name="Sorensen J.L."/>
            <person name="Fitzpatrick D.A."/>
            <person name="Frisvad J.C."/>
            <person name="Nielsen K.L."/>
        </authorList>
    </citation>
    <scope>NUCLEOTIDE SEQUENCE</scope>
    <source>
        <strain evidence="7">IBT 15544</strain>
    </source>
</reference>
<reference evidence="7" key="1">
    <citation type="submission" date="2022-12" db="EMBL/GenBank/DDBJ databases">
        <authorList>
            <person name="Petersen C."/>
        </authorList>
    </citation>
    <scope>NUCLEOTIDE SEQUENCE</scope>
    <source>
        <strain evidence="7">IBT 15544</strain>
    </source>
</reference>
<keyword evidence="2 5" id="KW-0812">Transmembrane</keyword>
<dbReference type="EMBL" id="JAPQKR010000008">
    <property type="protein sequence ID" value="KAJ5212574.1"/>
    <property type="molecule type" value="Genomic_DNA"/>
</dbReference>
<evidence type="ECO:0000256" key="5">
    <source>
        <dbReference type="SAM" id="Phobius"/>
    </source>
</evidence>
<comment type="subcellular location">
    <subcellularLocation>
        <location evidence="1">Membrane</location>
    </subcellularLocation>
</comment>
<feature type="transmembrane region" description="Helical" evidence="5">
    <location>
        <begin position="12"/>
        <end position="30"/>
    </location>
</feature>
<dbReference type="GeneID" id="83178583"/>
<keyword evidence="3 5" id="KW-1133">Transmembrane helix</keyword>
<feature type="transmembrane region" description="Helical" evidence="5">
    <location>
        <begin position="37"/>
        <end position="59"/>
    </location>
</feature>
<dbReference type="PANTHER" id="PTHR23241">
    <property type="entry name" value="LATE EMBRYOGENESIS ABUNDANT PLANTS LEA-RELATED"/>
    <property type="match status" value="1"/>
</dbReference>
<gene>
    <name evidence="7" type="ORF">N7498_004220</name>
</gene>
<evidence type="ECO:0000256" key="1">
    <source>
        <dbReference type="ARBA" id="ARBA00004370"/>
    </source>
</evidence>
<dbReference type="Proteomes" id="UP001150904">
    <property type="component" value="Unassembled WGS sequence"/>
</dbReference>
<evidence type="ECO:0000256" key="2">
    <source>
        <dbReference type="ARBA" id="ARBA00022692"/>
    </source>
</evidence>
<comment type="caution">
    <text evidence="7">The sequence shown here is derived from an EMBL/GenBank/DDBJ whole genome shotgun (WGS) entry which is preliminary data.</text>
</comment>
<name>A0A9W9N4E9_9EURO</name>
<keyword evidence="8" id="KW-1185">Reference proteome</keyword>